<dbReference type="InterPro" id="IPR002156">
    <property type="entry name" value="RNaseH_domain"/>
</dbReference>
<dbReference type="OMA" id="THICREG"/>
<dbReference type="PANTHER" id="PTHR47723">
    <property type="entry name" value="OS05G0353850 PROTEIN"/>
    <property type="match status" value="1"/>
</dbReference>
<dbReference type="Gene3D" id="3.30.420.10">
    <property type="entry name" value="Ribonuclease H-like superfamily/Ribonuclease H"/>
    <property type="match status" value="1"/>
</dbReference>
<dbReference type="Pfam" id="PF00078">
    <property type="entry name" value="RVT_1"/>
    <property type="match status" value="1"/>
</dbReference>
<dbReference type="CDD" id="cd06222">
    <property type="entry name" value="RNase_H_like"/>
    <property type="match status" value="1"/>
</dbReference>
<dbReference type="PaxDb" id="4097-A0A1S3ZPD7"/>
<dbReference type="InterPro" id="IPR036397">
    <property type="entry name" value="RNaseH_sf"/>
</dbReference>
<evidence type="ECO:0000313" key="3">
    <source>
        <dbReference type="RefSeq" id="XP_016466227.1"/>
    </source>
</evidence>
<dbReference type="InterPro" id="IPR026960">
    <property type="entry name" value="RVT-Znf"/>
</dbReference>
<gene>
    <name evidence="3" type="primary">LOC107788988</name>
</gene>
<dbReference type="GO" id="GO:0003676">
    <property type="term" value="F:nucleic acid binding"/>
    <property type="evidence" value="ECO:0007669"/>
    <property type="project" value="InterPro"/>
</dbReference>
<sequence length="704" mass="81646">MTKAYDRLSWIFMTEVLRKTGFCERFIGVVFGIMSNSWYSILINGQPYEFFKSTRGVKQGDPLSPTLFILAAEAMSRGLSALHLSLYFCGFGLPKWSPKVNYLVYIDDTIIFSSSDATSLQLIMEVLTSYEVASRQLINKAKSAIYMHHSTSLEVLNKVQRVTRIGKQEFSFTYLGCPIFYARRKMDYYQGLVNKVLDKLQSWKGLGSLYFVTPPDFYCDESIHNVYDVIVDGSWDEGRLLDILPQELALHVTENIKRPVLHNEFHRLYWTLDTRGNFTVKTAWDYIRRRRDSSVAYKNIWVRGLPFKIAFFMWKVWKGKLPFDDYVRILRYFMPSKCINMEGLLMQQTILKCWAAQVVPRLKSILQALPLIIVWELWKRKNSYKYGEAVTVSRVIYQISSTLQDLVRLRKSSLQNVPHKWPDLLHVMEHYMQKLKVTKVLWELPEQYWVKVNTDGTSRGNSRRSYFGFVLRDEYGDILHAHGKEIHEGTNTEAEAVAMLEALKYCVQHGYTHFILQTDSMMLKNVVEGIWVVPWIIATQVEEIKDIMGKYNIRISHIMRESNKLADYLANYALDRGNVTVSMSYYLIQIQWAVLAPSAHSLEGVLVVAISMEARRNSSIQGSTYSHRKMACDIQDPSASILHLNTNNFTMNLQEKDSQYWRLLAFKNGINGCIVEKNPNAFHSLYIPGMDPNKCFDRSMLEST</sequence>
<reference evidence="3" key="1">
    <citation type="submission" date="2025-08" db="UniProtKB">
        <authorList>
            <consortium name="RefSeq"/>
        </authorList>
    </citation>
    <scope>IDENTIFICATION</scope>
</reference>
<dbReference type="InterPro" id="IPR044730">
    <property type="entry name" value="RNase_H-like_dom_plant"/>
</dbReference>
<evidence type="ECO:0000259" key="2">
    <source>
        <dbReference type="PROSITE" id="PS50879"/>
    </source>
</evidence>
<organism evidence="3">
    <name type="scientific">Nicotiana tabacum</name>
    <name type="common">Common tobacco</name>
    <dbReference type="NCBI Taxonomy" id="4097"/>
    <lineage>
        <taxon>Eukaryota</taxon>
        <taxon>Viridiplantae</taxon>
        <taxon>Streptophyta</taxon>
        <taxon>Embryophyta</taxon>
        <taxon>Tracheophyta</taxon>
        <taxon>Spermatophyta</taxon>
        <taxon>Magnoliopsida</taxon>
        <taxon>eudicotyledons</taxon>
        <taxon>Gunneridae</taxon>
        <taxon>Pentapetalae</taxon>
        <taxon>asterids</taxon>
        <taxon>lamiids</taxon>
        <taxon>Solanales</taxon>
        <taxon>Solanaceae</taxon>
        <taxon>Nicotianoideae</taxon>
        <taxon>Nicotianeae</taxon>
        <taxon>Nicotiana</taxon>
    </lineage>
</organism>
<dbReference type="Pfam" id="PF13966">
    <property type="entry name" value="zf-RVT"/>
    <property type="match status" value="1"/>
</dbReference>
<dbReference type="OrthoDB" id="1303740at2759"/>
<dbReference type="RefSeq" id="XP_016466227.1">
    <property type="nucleotide sequence ID" value="XM_016610741.1"/>
</dbReference>
<dbReference type="KEGG" id="nta:107788988"/>
<feature type="domain" description="RNase H type-1" evidence="2">
    <location>
        <begin position="446"/>
        <end position="575"/>
    </location>
</feature>
<dbReference type="InterPro" id="IPR000477">
    <property type="entry name" value="RT_dom"/>
</dbReference>
<dbReference type="PANTHER" id="PTHR47723:SF24">
    <property type="entry name" value="RNASE H TYPE-1 DOMAIN-CONTAINING PROTEIN"/>
    <property type="match status" value="1"/>
</dbReference>
<dbReference type="PROSITE" id="PS50878">
    <property type="entry name" value="RT_POL"/>
    <property type="match status" value="1"/>
</dbReference>
<dbReference type="SUPFAM" id="SSF53098">
    <property type="entry name" value="Ribonuclease H-like"/>
    <property type="match status" value="1"/>
</dbReference>
<protein>
    <submittedName>
        <fullName evidence="3">Uncharacterized protein</fullName>
    </submittedName>
</protein>
<dbReference type="GO" id="GO:0004523">
    <property type="term" value="F:RNA-DNA hybrid ribonuclease activity"/>
    <property type="evidence" value="ECO:0007669"/>
    <property type="project" value="InterPro"/>
</dbReference>
<dbReference type="InterPro" id="IPR053151">
    <property type="entry name" value="RNase_H-like"/>
</dbReference>
<accession>A0A1S3ZPD7</accession>
<feature type="domain" description="Reverse transcriptase" evidence="1">
    <location>
        <begin position="1"/>
        <end position="179"/>
    </location>
</feature>
<evidence type="ECO:0000259" key="1">
    <source>
        <dbReference type="PROSITE" id="PS50878"/>
    </source>
</evidence>
<dbReference type="InterPro" id="IPR012337">
    <property type="entry name" value="RNaseH-like_sf"/>
</dbReference>
<dbReference type="AlphaFoldDB" id="A0A1S3ZPD7"/>
<name>A0A1S3ZPD7_TOBAC</name>
<dbReference type="Pfam" id="PF13456">
    <property type="entry name" value="RVT_3"/>
    <property type="match status" value="1"/>
</dbReference>
<proteinExistence type="predicted"/>
<dbReference type="SMR" id="A0A1S3ZPD7"/>
<dbReference type="PROSITE" id="PS50879">
    <property type="entry name" value="RNASE_H_1"/>
    <property type="match status" value="1"/>
</dbReference>